<reference evidence="3" key="1">
    <citation type="journal article" date="2019" name="Int. J. Syst. Evol. Microbiol.">
        <title>The Global Catalogue of Microorganisms (GCM) 10K type strain sequencing project: providing services to taxonomists for standard genome sequencing and annotation.</title>
        <authorList>
            <consortium name="The Broad Institute Genomics Platform"/>
            <consortium name="The Broad Institute Genome Sequencing Center for Infectious Disease"/>
            <person name="Wu L."/>
            <person name="Ma J."/>
        </authorList>
    </citation>
    <scope>NUCLEOTIDE SEQUENCE [LARGE SCALE GENOMIC DNA]</scope>
    <source>
        <strain evidence="3">CCUG 53903</strain>
    </source>
</reference>
<dbReference type="Proteomes" id="UP001596058">
    <property type="component" value="Unassembled WGS sequence"/>
</dbReference>
<accession>A0ABW1D4G2</accession>
<organism evidence="2 3">
    <name type="scientific">Nonomuraea insulae</name>
    <dbReference type="NCBI Taxonomy" id="1616787"/>
    <lineage>
        <taxon>Bacteria</taxon>
        <taxon>Bacillati</taxon>
        <taxon>Actinomycetota</taxon>
        <taxon>Actinomycetes</taxon>
        <taxon>Streptosporangiales</taxon>
        <taxon>Streptosporangiaceae</taxon>
        <taxon>Nonomuraea</taxon>
    </lineage>
</organism>
<protein>
    <submittedName>
        <fullName evidence="2">Uncharacterized protein</fullName>
    </submittedName>
</protein>
<keyword evidence="3" id="KW-1185">Reference proteome</keyword>
<gene>
    <name evidence="2" type="ORF">ACFPZ3_53840</name>
</gene>
<sequence>MNASAQAAAGGQERAVAGIGEDADGAVADLDRPGRPPGGRCPQGNIRLGPELAKAKPGRPAPRDVLSAVFDAGNLKLNPFFESPVVTEPGKTAPAVSVGSGKSGHIELYKGYFGEEPAALHTYMNPPKPLSDPDGRMLILLHELAHLMGTLPGNEDFKDIREKLVYPFNAQIVRDCVKNH</sequence>
<feature type="region of interest" description="Disordered" evidence="1">
    <location>
        <begin position="1"/>
        <end position="47"/>
    </location>
</feature>
<dbReference type="RefSeq" id="WP_379522225.1">
    <property type="nucleotide sequence ID" value="NZ_JBHSPA010000085.1"/>
</dbReference>
<evidence type="ECO:0000313" key="3">
    <source>
        <dbReference type="Proteomes" id="UP001596058"/>
    </source>
</evidence>
<comment type="caution">
    <text evidence="2">The sequence shown here is derived from an EMBL/GenBank/DDBJ whole genome shotgun (WGS) entry which is preliminary data.</text>
</comment>
<evidence type="ECO:0000313" key="2">
    <source>
        <dbReference type="EMBL" id="MFC5832789.1"/>
    </source>
</evidence>
<proteinExistence type="predicted"/>
<evidence type="ECO:0000256" key="1">
    <source>
        <dbReference type="SAM" id="MobiDB-lite"/>
    </source>
</evidence>
<dbReference type="EMBL" id="JBHSPA010000085">
    <property type="protein sequence ID" value="MFC5832789.1"/>
    <property type="molecule type" value="Genomic_DNA"/>
</dbReference>
<name>A0ABW1D4G2_9ACTN</name>